<dbReference type="InterPro" id="IPR003959">
    <property type="entry name" value="ATPase_AAA_core"/>
</dbReference>
<evidence type="ECO:0000256" key="4">
    <source>
        <dbReference type="ARBA" id="ARBA00049360"/>
    </source>
</evidence>
<dbReference type="InterPro" id="IPR003593">
    <property type="entry name" value="AAA+_ATPase"/>
</dbReference>
<dbReference type="Pfam" id="PF00004">
    <property type="entry name" value="AAA"/>
    <property type="match status" value="1"/>
</dbReference>
<feature type="region of interest" description="Disordered" evidence="5">
    <location>
        <begin position="712"/>
        <end position="897"/>
    </location>
</feature>
<keyword evidence="8" id="KW-1185">Reference proteome</keyword>
<dbReference type="SMART" id="SM00382">
    <property type="entry name" value="AAA"/>
    <property type="match status" value="1"/>
</dbReference>
<dbReference type="GO" id="GO:0016887">
    <property type="term" value="F:ATP hydrolysis activity"/>
    <property type="evidence" value="ECO:0007669"/>
    <property type="project" value="InterPro"/>
</dbReference>
<dbReference type="Gene3D" id="3.40.50.300">
    <property type="entry name" value="P-loop containing nucleotide triphosphate hydrolases"/>
    <property type="match status" value="1"/>
</dbReference>
<protein>
    <recommendedName>
        <fullName evidence="6">AAA+ ATPase domain-containing protein</fullName>
    </recommendedName>
</protein>
<proteinExistence type="inferred from homology"/>
<evidence type="ECO:0000259" key="6">
    <source>
        <dbReference type="SMART" id="SM00382"/>
    </source>
</evidence>
<dbReference type="InterPro" id="IPR027417">
    <property type="entry name" value="P-loop_NTPase"/>
</dbReference>
<evidence type="ECO:0000256" key="1">
    <source>
        <dbReference type="ARBA" id="ARBA00001946"/>
    </source>
</evidence>
<evidence type="ECO:0000313" key="8">
    <source>
        <dbReference type="Proteomes" id="UP000077202"/>
    </source>
</evidence>
<evidence type="ECO:0000313" key="7">
    <source>
        <dbReference type="EMBL" id="OAE18441.1"/>
    </source>
</evidence>
<accession>A0A176VDQ0</accession>
<feature type="compositionally biased region" description="Basic and acidic residues" evidence="5">
    <location>
        <begin position="888"/>
        <end position="897"/>
    </location>
</feature>
<keyword evidence="3" id="KW-0460">Magnesium</keyword>
<feature type="compositionally biased region" description="Polar residues" evidence="5">
    <location>
        <begin position="875"/>
        <end position="886"/>
    </location>
</feature>
<dbReference type="Pfam" id="PF14363">
    <property type="entry name" value="AAA_assoc"/>
    <property type="match status" value="1"/>
</dbReference>
<gene>
    <name evidence="7" type="ORF">AXG93_2376s1000</name>
</gene>
<comment type="similarity">
    <text evidence="2">Belongs to the AAA ATPase family. BCS1 subfamily.</text>
</comment>
<dbReference type="AlphaFoldDB" id="A0A176VDQ0"/>
<dbReference type="InterPro" id="IPR025753">
    <property type="entry name" value="AAA_N_dom"/>
</dbReference>
<organism evidence="7 8">
    <name type="scientific">Marchantia polymorpha subsp. ruderalis</name>
    <dbReference type="NCBI Taxonomy" id="1480154"/>
    <lineage>
        <taxon>Eukaryota</taxon>
        <taxon>Viridiplantae</taxon>
        <taxon>Streptophyta</taxon>
        <taxon>Embryophyta</taxon>
        <taxon>Marchantiophyta</taxon>
        <taxon>Marchantiopsida</taxon>
        <taxon>Marchantiidae</taxon>
        <taxon>Marchantiales</taxon>
        <taxon>Marchantiaceae</taxon>
        <taxon>Marchantia</taxon>
    </lineage>
</organism>
<feature type="compositionally biased region" description="Basic and acidic residues" evidence="5">
    <location>
        <begin position="730"/>
        <end position="741"/>
    </location>
</feature>
<dbReference type="Pfam" id="PF25568">
    <property type="entry name" value="AAA_lid_At3g28540"/>
    <property type="match status" value="1"/>
</dbReference>
<dbReference type="InterPro" id="IPR058017">
    <property type="entry name" value="At3g28540-like_C"/>
</dbReference>
<dbReference type="GO" id="GO:0006950">
    <property type="term" value="P:response to stress"/>
    <property type="evidence" value="ECO:0007669"/>
    <property type="project" value="UniProtKB-ARBA"/>
</dbReference>
<evidence type="ECO:0000256" key="3">
    <source>
        <dbReference type="ARBA" id="ARBA00022842"/>
    </source>
</evidence>
<comment type="catalytic activity">
    <reaction evidence="4">
        <text>ATP + H2O = ADP + phosphate + H(+)</text>
        <dbReference type="Rhea" id="RHEA:13065"/>
        <dbReference type="ChEBI" id="CHEBI:15377"/>
        <dbReference type="ChEBI" id="CHEBI:15378"/>
        <dbReference type="ChEBI" id="CHEBI:30616"/>
        <dbReference type="ChEBI" id="CHEBI:43474"/>
        <dbReference type="ChEBI" id="CHEBI:456216"/>
    </reaction>
</comment>
<evidence type="ECO:0000256" key="2">
    <source>
        <dbReference type="ARBA" id="ARBA00007448"/>
    </source>
</evidence>
<feature type="domain" description="AAA+ ATPase" evidence="6">
    <location>
        <begin position="500"/>
        <end position="650"/>
    </location>
</feature>
<evidence type="ECO:0000256" key="5">
    <source>
        <dbReference type="SAM" id="MobiDB-lite"/>
    </source>
</evidence>
<comment type="cofactor">
    <cofactor evidence="1">
        <name>Mg(2+)</name>
        <dbReference type="ChEBI" id="CHEBI:18420"/>
    </cofactor>
</comment>
<dbReference type="GO" id="GO:0005524">
    <property type="term" value="F:ATP binding"/>
    <property type="evidence" value="ECO:0007669"/>
    <property type="project" value="InterPro"/>
</dbReference>
<dbReference type="CDD" id="cd19510">
    <property type="entry name" value="RecA-like_BCS1"/>
    <property type="match status" value="1"/>
</dbReference>
<dbReference type="SUPFAM" id="SSF52540">
    <property type="entry name" value="P-loop containing nucleoside triphosphate hydrolases"/>
    <property type="match status" value="1"/>
</dbReference>
<feature type="compositionally biased region" description="Basic and acidic residues" evidence="5">
    <location>
        <begin position="769"/>
        <end position="791"/>
    </location>
</feature>
<comment type="caution">
    <text evidence="7">The sequence shown here is derived from an EMBL/GenBank/DDBJ whole genome shotgun (WGS) entry which is preliminary data.</text>
</comment>
<dbReference type="EMBL" id="LVLJ01004060">
    <property type="protein sequence ID" value="OAE18441.1"/>
    <property type="molecule type" value="Genomic_DNA"/>
</dbReference>
<dbReference type="Gene3D" id="6.10.280.40">
    <property type="match status" value="1"/>
</dbReference>
<dbReference type="PANTHER" id="PTHR23070">
    <property type="entry name" value="BCS1 AAA-TYPE ATPASE"/>
    <property type="match status" value="1"/>
</dbReference>
<sequence>MVPACSEVSNSVEDTKWKITVEKRKGAKVLFAVKTFGSKANMIARSLAPNVLRSMIQIIEVANPLSGQTVEEKVPSSTFPPPPCAVDFRARLRDGSWRWDRPAEAGPDLVRCGTTGAQEWMVQEGDGREMDRGRVRGKGRWVKEKIRTRDKVLDLPRSGTMPPTALAAGGLARCVGRGCGCSPLVHGCASEKILNESSSGLTTTLNPEQLPCYALRLSCSACSLDHQPRALASLSGEAEQRGGQGRGAEGAGSAMTIIPKLRSLKMFEPWTWVASLGFFAFLKTLIPREYADYLLRGFRLWLQSFTPYIFCDVNEFDASTVNTLFRDVEVYLSSITAEAALRLSLTKPKNAKATTFTMGTDQRTADVFNNVKVEWIYNVIPRNRPMYTHSYQSYQSDERRSFTLQIGRKDKDRILGKYLAHIQARAKELKREARDLLLYTNGKGRDSYYSHNRPWESVNFVHPASFDTLALDGDLKQRICDDLDRFVANEAYYQRVGKAWKRGYLLYGPPGTGKSSMIAAIANKMRYDVYDLELTEVDSNIELRKLLLHTNNRSVIVIEDIDCSLDLSGQRKRKKKRVHPEPAAAGVPFKPSRDDRKVTLSGLLNFVDGLWSCCGTERIFIFTTNYVEKLDPALLRAGRMDMHIHLSYCTFSAFVMLARNYLQLDDHHLFAQLRTAFEGTFMTPAEVGEIMIKNLDSPTAALEQVLAALDEHRVKPPPPPPDSDDEQEDEKPKDAADKSKPADGVAQPPEAPKADADSQPAAAAEVEVETAKSAKNPEKEMSLLEKIHPVDDAVEIQDEVATTEKQQKSSAAGNAEIGMATGDAAVPSTIHANGGANGVLQDGGEKETGDASVTFSNGGPYLTTAGKKKVVAGNPHSNGVATTGSNGKHGDVADDSFVKSAKDNGVVANSLSTA</sequence>
<dbReference type="InterPro" id="IPR050747">
    <property type="entry name" value="Mitochondrial_chaperone_BCS1"/>
</dbReference>
<name>A0A176VDQ0_MARPO</name>
<dbReference type="Proteomes" id="UP000077202">
    <property type="component" value="Unassembled WGS sequence"/>
</dbReference>
<reference evidence="7" key="1">
    <citation type="submission" date="2016-03" db="EMBL/GenBank/DDBJ databases">
        <title>Mechanisms controlling the formation of the plant cell surface in tip-growing cells are functionally conserved among land plants.</title>
        <authorList>
            <person name="Honkanen S."/>
            <person name="Jones V.A."/>
            <person name="Morieri G."/>
            <person name="Champion C."/>
            <person name="Hetherington A.J."/>
            <person name="Kelly S."/>
            <person name="Saint-Marcoux D."/>
            <person name="Proust H."/>
            <person name="Prescott H."/>
            <person name="Dolan L."/>
        </authorList>
    </citation>
    <scope>NUCLEOTIDE SEQUENCE [LARGE SCALE GENOMIC DNA]</scope>
    <source>
        <tissue evidence="7">Whole gametophyte</tissue>
    </source>
</reference>